<evidence type="ECO:0000313" key="2">
    <source>
        <dbReference type="EnsemblPlants" id="PGSC0003DMT400094678"/>
    </source>
</evidence>
<name>M1DUM8_SOLTU</name>
<keyword evidence="3" id="KW-1185">Reference proteome</keyword>
<reference evidence="3" key="1">
    <citation type="journal article" date="2011" name="Nature">
        <title>Genome sequence and analysis of the tuber crop potato.</title>
        <authorList>
            <consortium name="The Potato Genome Sequencing Consortium"/>
        </authorList>
    </citation>
    <scope>NUCLEOTIDE SEQUENCE [LARGE SCALE GENOMIC DNA]</scope>
    <source>
        <strain evidence="3">cv. DM1-3 516 R44</strain>
    </source>
</reference>
<dbReference type="HOGENOM" id="CLU_1505999_0_0_1"/>
<evidence type="ECO:0000313" key="3">
    <source>
        <dbReference type="Proteomes" id="UP000011115"/>
    </source>
</evidence>
<dbReference type="InParanoid" id="M1DUM8"/>
<sequence>MNATAINEALEVLEISNVDYEAKLREIDLEWLRDTLVEPASRDRVYWPTAEGHLVECRGTDYFRGEDALPGHASTSRNKRRRTGRASSSKAAVDSNEAPLSGAQVKEDMVAVRKRLGSAFADFTLVPPNTALEVEMFLRQKVPRVEKGDFQHFTFMDEAVNGLVPSEDLDSDVDTSDSP</sequence>
<dbReference type="AlphaFoldDB" id="M1DUM8"/>
<dbReference type="Gramene" id="PGSC0003DMT400094678">
    <property type="protein sequence ID" value="PGSC0003DMT400094678"/>
    <property type="gene ID" value="PGSC0003DMG400044249"/>
</dbReference>
<proteinExistence type="predicted"/>
<dbReference type="Proteomes" id="UP000011115">
    <property type="component" value="Unassembled WGS sequence"/>
</dbReference>
<organism evidence="2 3">
    <name type="scientific">Solanum tuberosum</name>
    <name type="common">Potato</name>
    <dbReference type="NCBI Taxonomy" id="4113"/>
    <lineage>
        <taxon>Eukaryota</taxon>
        <taxon>Viridiplantae</taxon>
        <taxon>Streptophyta</taxon>
        <taxon>Embryophyta</taxon>
        <taxon>Tracheophyta</taxon>
        <taxon>Spermatophyta</taxon>
        <taxon>Magnoliopsida</taxon>
        <taxon>eudicotyledons</taxon>
        <taxon>Gunneridae</taxon>
        <taxon>Pentapetalae</taxon>
        <taxon>asterids</taxon>
        <taxon>lamiids</taxon>
        <taxon>Solanales</taxon>
        <taxon>Solanaceae</taxon>
        <taxon>Solanoideae</taxon>
        <taxon>Solaneae</taxon>
        <taxon>Solanum</taxon>
    </lineage>
</organism>
<accession>M1DUM8</accession>
<evidence type="ECO:0000256" key="1">
    <source>
        <dbReference type="SAM" id="MobiDB-lite"/>
    </source>
</evidence>
<dbReference type="PaxDb" id="4113-PGSC0003DMT400094678"/>
<protein>
    <submittedName>
        <fullName evidence="2">Uncharacterized protein</fullName>
    </submittedName>
</protein>
<reference evidence="2" key="2">
    <citation type="submission" date="2015-06" db="UniProtKB">
        <authorList>
            <consortium name="EnsemblPlants"/>
        </authorList>
    </citation>
    <scope>IDENTIFICATION</scope>
    <source>
        <strain evidence="2">DM1-3 516 R44</strain>
    </source>
</reference>
<feature type="region of interest" description="Disordered" evidence="1">
    <location>
        <begin position="66"/>
        <end position="103"/>
    </location>
</feature>
<dbReference type="EnsemblPlants" id="PGSC0003DMT400094678">
    <property type="protein sequence ID" value="PGSC0003DMT400094678"/>
    <property type="gene ID" value="PGSC0003DMG400044249"/>
</dbReference>